<organism evidence="1 2">
    <name type="scientific">Streptomyces clavuligerus</name>
    <dbReference type="NCBI Taxonomy" id="1901"/>
    <lineage>
        <taxon>Bacteria</taxon>
        <taxon>Bacillati</taxon>
        <taxon>Actinomycetota</taxon>
        <taxon>Actinomycetes</taxon>
        <taxon>Kitasatosporales</taxon>
        <taxon>Streptomycetaceae</taxon>
        <taxon>Streptomyces</taxon>
    </lineage>
</organism>
<dbReference type="Proteomes" id="UP000002357">
    <property type="component" value="Chromosome"/>
</dbReference>
<name>E2PW21_STRCL</name>
<gene>
    <name evidence="1" type="ORF">SCLAV_4938</name>
</gene>
<accession>E2PW21</accession>
<evidence type="ECO:0000313" key="2">
    <source>
        <dbReference type="Proteomes" id="UP000002357"/>
    </source>
</evidence>
<dbReference type="EMBL" id="CM000913">
    <property type="protein sequence ID" value="EFG10011.1"/>
    <property type="molecule type" value="Genomic_DNA"/>
</dbReference>
<evidence type="ECO:0000313" key="1">
    <source>
        <dbReference type="EMBL" id="EFG10011.1"/>
    </source>
</evidence>
<sequence length="73" mass="8145">MRAYVHARLFRHIPDAYPPGGSRPSTQADADRFGVTDDMKELAGLLRHLVDSDEKRVAVMAPFAQDTVARGHR</sequence>
<dbReference type="AlphaFoldDB" id="E2PW21"/>
<keyword evidence="2" id="KW-1185">Reference proteome</keyword>
<protein>
    <submittedName>
        <fullName evidence="1">Uncharacterized protein</fullName>
    </submittedName>
</protein>
<reference evidence="1 2" key="1">
    <citation type="journal article" date="2010" name="Genome Biol. Evol.">
        <title>The sequence of a 1.8-mb bacterial linear plasmid reveals a rich evolutionary reservoir of secondary metabolic pathways.</title>
        <authorList>
            <person name="Medema M.H."/>
            <person name="Trefzer A."/>
            <person name="Kovalchuk A."/>
            <person name="van den Berg M."/>
            <person name="Mueller U."/>
            <person name="Heijne W."/>
            <person name="Wu L."/>
            <person name="Alam M.T."/>
            <person name="Ronning C.M."/>
            <person name="Nierman W.C."/>
            <person name="Bovenberg R.A.L."/>
            <person name="Breitling R."/>
            <person name="Takano E."/>
        </authorList>
    </citation>
    <scope>NUCLEOTIDE SEQUENCE [LARGE SCALE GENOMIC DNA]</scope>
    <source>
        <strain evidence="2">ATCC 27064 / DSM 738 / JCM 4710 / NBRC 13307 / NCIMB 12785 / NRRL 3585 / VKM Ac-602</strain>
    </source>
</reference>
<proteinExistence type="predicted"/>